<evidence type="ECO:0000313" key="3">
    <source>
        <dbReference type="Proteomes" id="UP001372834"/>
    </source>
</evidence>
<gene>
    <name evidence="2" type="ORF">RUM43_003918</name>
</gene>
<feature type="region of interest" description="Disordered" evidence="1">
    <location>
        <begin position="1"/>
        <end position="78"/>
    </location>
</feature>
<comment type="caution">
    <text evidence="2">The sequence shown here is derived from an EMBL/GenBank/DDBJ whole genome shotgun (WGS) entry which is preliminary data.</text>
</comment>
<organism evidence="2 3">
    <name type="scientific">Polyplax serrata</name>
    <name type="common">Common mouse louse</name>
    <dbReference type="NCBI Taxonomy" id="468196"/>
    <lineage>
        <taxon>Eukaryota</taxon>
        <taxon>Metazoa</taxon>
        <taxon>Ecdysozoa</taxon>
        <taxon>Arthropoda</taxon>
        <taxon>Hexapoda</taxon>
        <taxon>Insecta</taxon>
        <taxon>Pterygota</taxon>
        <taxon>Neoptera</taxon>
        <taxon>Paraneoptera</taxon>
        <taxon>Psocodea</taxon>
        <taxon>Troctomorpha</taxon>
        <taxon>Phthiraptera</taxon>
        <taxon>Anoplura</taxon>
        <taxon>Polyplacidae</taxon>
        <taxon>Polyplax</taxon>
    </lineage>
</organism>
<protein>
    <submittedName>
        <fullName evidence="2">Uncharacterized protein</fullName>
    </submittedName>
</protein>
<evidence type="ECO:0000313" key="2">
    <source>
        <dbReference type="EMBL" id="KAK6642416.1"/>
    </source>
</evidence>
<reference evidence="2 3" key="1">
    <citation type="submission" date="2023-10" db="EMBL/GenBank/DDBJ databases">
        <title>Genomes of two closely related lineages of the louse Polyplax serrata with different host specificities.</title>
        <authorList>
            <person name="Martinu J."/>
            <person name="Tarabai H."/>
            <person name="Stefka J."/>
            <person name="Hypsa V."/>
        </authorList>
    </citation>
    <scope>NUCLEOTIDE SEQUENCE [LARGE SCALE GENOMIC DNA]</scope>
    <source>
        <strain evidence="2">HR10_N</strain>
    </source>
</reference>
<feature type="compositionally biased region" description="Acidic residues" evidence="1">
    <location>
        <begin position="13"/>
        <end position="36"/>
    </location>
</feature>
<feature type="compositionally biased region" description="Basic and acidic residues" evidence="1">
    <location>
        <begin position="69"/>
        <end position="78"/>
    </location>
</feature>
<proteinExistence type="predicted"/>
<dbReference type="AlphaFoldDB" id="A0AAN8Q768"/>
<dbReference type="EMBL" id="JAWJWE010000002">
    <property type="protein sequence ID" value="KAK6642416.1"/>
    <property type="molecule type" value="Genomic_DNA"/>
</dbReference>
<name>A0AAN8Q768_POLSC</name>
<sequence length="78" mass="8512">MGLASHYMSLSGDGDDDNNNDNDDNDESDGGDDGDGYGDYTCKISTQNHTRKGDRQTGKQSMESVVQEEVGHNELRVL</sequence>
<accession>A0AAN8Q768</accession>
<evidence type="ECO:0000256" key="1">
    <source>
        <dbReference type="SAM" id="MobiDB-lite"/>
    </source>
</evidence>
<dbReference type="Proteomes" id="UP001372834">
    <property type="component" value="Unassembled WGS sequence"/>
</dbReference>